<dbReference type="EMBL" id="JARPOI010000018">
    <property type="protein sequence ID" value="KAJ9135619.1"/>
    <property type="molecule type" value="Genomic_DNA"/>
</dbReference>
<evidence type="ECO:0000313" key="4">
    <source>
        <dbReference type="Proteomes" id="UP001174677"/>
    </source>
</evidence>
<feature type="signal peptide" evidence="2">
    <location>
        <begin position="1"/>
        <end position="28"/>
    </location>
</feature>
<sequence>MAHRSIFFLIYIISLLVFFIFPSEMVLAKQVQVHKTKEQLKNFEESKIGPDGSVSPAGPHGEVPIGDLH</sequence>
<gene>
    <name evidence="3" type="ORF">P3X46_032780</name>
</gene>
<keyword evidence="2" id="KW-0732">Signal</keyword>
<proteinExistence type="predicted"/>
<feature type="region of interest" description="Disordered" evidence="1">
    <location>
        <begin position="42"/>
        <end position="69"/>
    </location>
</feature>
<evidence type="ECO:0000313" key="3">
    <source>
        <dbReference type="EMBL" id="KAJ9135619.1"/>
    </source>
</evidence>
<dbReference type="Proteomes" id="UP001174677">
    <property type="component" value="Chromosome 18"/>
</dbReference>
<protein>
    <recommendedName>
        <fullName evidence="5">Transmembrane protein</fullName>
    </recommendedName>
</protein>
<reference evidence="3 4" key="1">
    <citation type="journal article" date="2023" name="Plant Biotechnol. J.">
        <title>Chromosome-level wild Hevea brasiliensis genome provides new tools for genomic-assisted breeding and valuable loci to elevate rubber yield.</title>
        <authorList>
            <person name="Cheng H."/>
            <person name="Song X."/>
            <person name="Hu Y."/>
            <person name="Wu T."/>
            <person name="Yang Q."/>
            <person name="An Z."/>
            <person name="Feng S."/>
            <person name="Deng Z."/>
            <person name="Wu W."/>
            <person name="Zeng X."/>
            <person name="Tu M."/>
            <person name="Wang X."/>
            <person name="Huang H."/>
        </authorList>
    </citation>
    <scope>NUCLEOTIDE SEQUENCE [LARGE SCALE GENOMIC DNA]</scope>
    <source>
        <strain evidence="3">MT/VB/25A 57/8</strain>
    </source>
</reference>
<keyword evidence="4" id="KW-1185">Reference proteome</keyword>
<evidence type="ECO:0000256" key="1">
    <source>
        <dbReference type="SAM" id="MobiDB-lite"/>
    </source>
</evidence>
<evidence type="ECO:0000256" key="2">
    <source>
        <dbReference type="SAM" id="SignalP"/>
    </source>
</evidence>
<feature type="chain" id="PRO_5046305528" description="Transmembrane protein" evidence="2">
    <location>
        <begin position="29"/>
        <end position="69"/>
    </location>
</feature>
<organism evidence="3 4">
    <name type="scientific">Hevea brasiliensis</name>
    <name type="common">Para rubber tree</name>
    <name type="synonym">Siphonia brasiliensis</name>
    <dbReference type="NCBI Taxonomy" id="3981"/>
    <lineage>
        <taxon>Eukaryota</taxon>
        <taxon>Viridiplantae</taxon>
        <taxon>Streptophyta</taxon>
        <taxon>Embryophyta</taxon>
        <taxon>Tracheophyta</taxon>
        <taxon>Spermatophyta</taxon>
        <taxon>Magnoliopsida</taxon>
        <taxon>eudicotyledons</taxon>
        <taxon>Gunneridae</taxon>
        <taxon>Pentapetalae</taxon>
        <taxon>rosids</taxon>
        <taxon>fabids</taxon>
        <taxon>Malpighiales</taxon>
        <taxon>Euphorbiaceae</taxon>
        <taxon>Crotonoideae</taxon>
        <taxon>Micrandreae</taxon>
        <taxon>Hevea</taxon>
    </lineage>
</organism>
<accession>A0ABQ9KHF4</accession>
<evidence type="ECO:0008006" key="5">
    <source>
        <dbReference type="Google" id="ProtNLM"/>
    </source>
</evidence>
<name>A0ABQ9KHF4_HEVBR</name>
<comment type="caution">
    <text evidence="3">The sequence shown here is derived from an EMBL/GenBank/DDBJ whole genome shotgun (WGS) entry which is preliminary data.</text>
</comment>